<evidence type="ECO:0000313" key="2">
    <source>
        <dbReference type="EMBL" id="KAB5534790.1"/>
    </source>
</evidence>
<dbReference type="EMBL" id="VDCV01000011">
    <property type="protein sequence ID" value="KAB5534790.1"/>
    <property type="molecule type" value="Genomic_DNA"/>
</dbReference>
<dbReference type="SUPFAM" id="SSF47473">
    <property type="entry name" value="EF-hand"/>
    <property type="match status" value="1"/>
</dbReference>
<name>A0A5N5KWL5_9ROSI</name>
<evidence type="ECO:0000313" key="3">
    <source>
        <dbReference type="Proteomes" id="UP000326939"/>
    </source>
</evidence>
<protein>
    <recommendedName>
        <fullName evidence="1">EF-hand domain-containing protein</fullName>
    </recommendedName>
</protein>
<proteinExistence type="predicted"/>
<dbReference type="GO" id="GO:0005509">
    <property type="term" value="F:calcium ion binding"/>
    <property type="evidence" value="ECO:0007669"/>
    <property type="project" value="InterPro"/>
</dbReference>
<dbReference type="InterPro" id="IPR002048">
    <property type="entry name" value="EF_hand_dom"/>
</dbReference>
<gene>
    <name evidence="2" type="ORF">DKX38_017876</name>
</gene>
<dbReference type="SUPFAM" id="SSF57850">
    <property type="entry name" value="RING/U-box"/>
    <property type="match status" value="1"/>
</dbReference>
<dbReference type="Gene3D" id="1.10.238.10">
    <property type="entry name" value="EF-hand"/>
    <property type="match status" value="1"/>
</dbReference>
<dbReference type="AlphaFoldDB" id="A0A5N5KWL5"/>
<dbReference type="InterPro" id="IPR011992">
    <property type="entry name" value="EF-hand-dom_pair"/>
</dbReference>
<sequence>MEEIHRTAEAYYENLSVEKKRKAKRFFDELDKDGDERINLDEYMEFLKNDKNTVLTDPRFFNNLDMNSDGSLDYNEAIVLFYIMQSGRALFCKSCDTFLAGAYFSCSQCFFKDSISSYEICCDCYAGKKFTDHHSDAIFFDNYTLLLQSRRMVQAVAPTKKREKVLQIIKQGLQLASFTGALGCIFNGGAGDDDANCSIM</sequence>
<accession>A0A5N5KWL5</accession>
<organism evidence="2 3">
    <name type="scientific">Salix brachista</name>
    <dbReference type="NCBI Taxonomy" id="2182728"/>
    <lineage>
        <taxon>Eukaryota</taxon>
        <taxon>Viridiplantae</taxon>
        <taxon>Streptophyta</taxon>
        <taxon>Embryophyta</taxon>
        <taxon>Tracheophyta</taxon>
        <taxon>Spermatophyta</taxon>
        <taxon>Magnoliopsida</taxon>
        <taxon>eudicotyledons</taxon>
        <taxon>Gunneridae</taxon>
        <taxon>Pentapetalae</taxon>
        <taxon>rosids</taxon>
        <taxon>fabids</taxon>
        <taxon>Malpighiales</taxon>
        <taxon>Salicaceae</taxon>
        <taxon>Saliceae</taxon>
        <taxon>Salix</taxon>
    </lineage>
</organism>
<keyword evidence="3" id="KW-1185">Reference proteome</keyword>
<dbReference type="Pfam" id="PF13499">
    <property type="entry name" value="EF-hand_7"/>
    <property type="match status" value="1"/>
</dbReference>
<dbReference type="Proteomes" id="UP000326939">
    <property type="component" value="Chromosome 11"/>
</dbReference>
<feature type="domain" description="EF-hand" evidence="1">
    <location>
        <begin position="18"/>
        <end position="53"/>
    </location>
</feature>
<comment type="caution">
    <text evidence="2">The sequence shown here is derived from an EMBL/GenBank/DDBJ whole genome shotgun (WGS) entry which is preliminary data.</text>
</comment>
<dbReference type="PROSITE" id="PS50222">
    <property type="entry name" value="EF_HAND_2"/>
    <property type="match status" value="1"/>
</dbReference>
<evidence type="ECO:0000259" key="1">
    <source>
        <dbReference type="PROSITE" id="PS50222"/>
    </source>
</evidence>
<reference evidence="3" key="1">
    <citation type="journal article" date="2019" name="Gigascience">
        <title>De novo genome assembly of the endangered Acer yangbiense, a plant species with extremely small populations endemic to Yunnan Province, China.</title>
        <authorList>
            <person name="Yang J."/>
            <person name="Wariss H.M."/>
            <person name="Tao L."/>
            <person name="Zhang R."/>
            <person name="Yun Q."/>
            <person name="Hollingsworth P."/>
            <person name="Dao Z."/>
            <person name="Luo G."/>
            <person name="Guo H."/>
            <person name="Ma Y."/>
            <person name="Sun W."/>
        </authorList>
    </citation>
    <scope>NUCLEOTIDE SEQUENCE [LARGE SCALE GENOMIC DNA]</scope>
    <source>
        <strain evidence="3">cv. br00</strain>
    </source>
</reference>